<name>A0A090SVJ3_9VIBR</name>
<dbReference type="Gene3D" id="2.40.30.170">
    <property type="match status" value="1"/>
</dbReference>
<evidence type="ECO:0000313" key="2">
    <source>
        <dbReference type="Proteomes" id="UP000029224"/>
    </source>
</evidence>
<dbReference type="GO" id="GO:0015562">
    <property type="term" value="F:efflux transmembrane transporter activity"/>
    <property type="evidence" value="ECO:0007669"/>
    <property type="project" value="TreeGrafter"/>
</dbReference>
<reference evidence="1 2" key="1">
    <citation type="submission" date="2014-09" db="EMBL/GenBank/DDBJ databases">
        <title>Vibrio maritimus JCM 19240. (C210) whole genome shotgun sequence.</title>
        <authorList>
            <person name="Sawabe T."/>
            <person name="Meirelles P."/>
            <person name="Nakanishi M."/>
            <person name="Sayaka M."/>
            <person name="Hattori M."/>
            <person name="Ohkuma M."/>
        </authorList>
    </citation>
    <scope>NUCLEOTIDE SEQUENCE [LARGE SCALE GENOMIC DNA]</scope>
    <source>
        <strain evidence="1 2">JCM 19240</strain>
    </source>
</reference>
<dbReference type="Proteomes" id="UP000029224">
    <property type="component" value="Unassembled WGS sequence"/>
</dbReference>
<reference evidence="1 2" key="2">
    <citation type="submission" date="2014-09" db="EMBL/GenBank/DDBJ databases">
        <authorList>
            <consortium name="NBRP consortium"/>
            <person name="Sawabe T."/>
            <person name="Meirelles P."/>
            <person name="Nakanishi M."/>
            <person name="Sayaka M."/>
            <person name="Hattori M."/>
            <person name="Ohkuma M."/>
        </authorList>
    </citation>
    <scope>NUCLEOTIDE SEQUENCE [LARGE SCALE GENOMIC DNA]</scope>
    <source>
        <strain evidence="1 2">JCM 19240</strain>
    </source>
</reference>
<keyword evidence="2" id="KW-1185">Reference proteome</keyword>
<dbReference type="EMBL" id="BBMT01000001">
    <property type="protein sequence ID" value="GAL31716.1"/>
    <property type="molecule type" value="Genomic_DNA"/>
</dbReference>
<sequence length="171" mass="18910">MAAKSDMDGINAQINQKQWLNDRNQVRAPFDGIVGVINIAEGSRTGNLHLFDTDRKFVEMRVSDQTYRYIEQGQFAEFFVNSHPGEVFRGRVHSITSNTGEATVSAQGSTQHVRQHVGITRAAMAVQSSSSLTNQKATTCHLVPLVLAGYLPTSRHLNLVLWTSLAVQPFV</sequence>
<dbReference type="PANTHER" id="PTHR30469:SF36">
    <property type="entry name" value="BLL3903 PROTEIN"/>
    <property type="match status" value="1"/>
</dbReference>
<proteinExistence type="predicted"/>
<gene>
    <name evidence="1" type="ORF">JCM19240_5147</name>
</gene>
<dbReference type="AlphaFoldDB" id="A0A090SVJ3"/>
<accession>A0A090SVJ3</accession>
<organism evidence="1 2">
    <name type="scientific">Vibrio maritimus</name>
    <dbReference type="NCBI Taxonomy" id="990268"/>
    <lineage>
        <taxon>Bacteria</taxon>
        <taxon>Pseudomonadati</taxon>
        <taxon>Pseudomonadota</taxon>
        <taxon>Gammaproteobacteria</taxon>
        <taxon>Vibrionales</taxon>
        <taxon>Vibrionaceae</taxon>
        <taxon>Vibrio</taxon>
    </lineage>
</organism>
<protein>
    <submittedName>
        <fullName evidence="1">Multidrug resistance efflux pump</fullName>
    </submittedName>
</protein>
<comment type="caution">
    <text evidence="1">The sequence shown here is derived from an EMBL/GenBank/DDBJ whole genome shotgun (WGS) entry which is preliminary data.</text>
</comment>
<dbReference type="GO" id="GO:1990281">
    <property type="term" value="C:efflux pump complex"/>
    <property type="evidence" value="ECO:0007669"/>
    <property type="project" value="TreeGrafter"/>
</dbReference>
<evidence type="ECO:0000313" key="1">
    <source>
        <dbReference type="EMBL" id="GAL31716.1"/>
    </source>
</evidence>
<dbReference type="PANTHER" id="PTHR30469">
    <property type="entry name" value="MULTIDRUG RESISTANCE PROTEIN MDTA"/>
    <property type="match status" value="1"/>
</dbReference>